<dbReference type="NCBIfam" id="TIGR02532">
    <property type="entry name" value="IV_pilin_GFxxxE"/>
    <property type="match status" value="1"/>
</dbReference>
<comment type="subcellular location">
    <subcellularLocation>
        <location evidence="1">Cell inner membrane</location>
        <topology evidence="1">Single-pass membrane protein</topology>
    </subcellularLocation>
</comment>
<dbReference type="SUPFAM" id="SSF54523">
    <property type="entry name" value="Pili subunits"/>
    <property type="match status" value="1"/>
</dbReference>
<comment type="similarity">
    <text evidence="2">Belongs to the GSP I family.</text>
</comment>
<name>A0A445MSM5_9BACT</name>
<keyword evidence="4" id="KW-0488">Methylation</keyword>
<evidence type="ECO:0000256" key="6">
    <source>
        <dbReference type="ARBA" id="ARBA00022692"/>
    </source>
</evidence>
<dbReference type="PANTHER" id="PTHR38779">
    <property type="entry name" value="TYPE II SECRETION SYSTEM PROTEIN I-RELATED"/>
    <property type="match status" value="1"/>
</dbReference>
<organism evidence="10">
    <name type="scientific">uncultured Desulfobacterium sp</name>
    <dbReference type="NCBI Taxonomy" id="201089"/>
    <lineage>
        <taxon>Bacteria</taxon>
        <taxon>Pseudomonadati</taxon>
        <taxon>Thermodesulfobacteriota</taxon>
        <taxon>Desulfobacteria</taxon>
        <taxon>Desulfobacterales</taxon>
        <taxon>Desulfobacteriaceae</taxon>
        <taxon>Desulfobacterium</taxon>
        <taxon>environmental samples</taxon>
    </lineage>
</organism>
<evidence type="ECO:0000256" key="9">
    <source>
        <dbReference type="SAM" id="Phobius"/>
    </source>
</evidence>
<dbReference type="InterPro" id="IPR010052">
    <property type="entry name" value="T2SS_protein-GspI"/>
</dbReference>
<keyword evidence="6 9" id="KW-0812">Transmembrane</keyword>
<keyword evidence="8 9" id="KW-0472">Membrane</keyword>
<dbReference type="InterPro" id="IPR012902">
    <property type="entry name" value="N_methyl_site"/>
</dbReference>
<dbReference type="GO" id="GO:0015628">
    <property type="term" value="P:protein secretion by the type II secretion system"/>
    <property type="evidence" value="ECO:0007669"/>
    <property type="project" value="InterPro"/>
</dbReference>
<gene>
    <name evidence="10" type="ORF">PITCH_A1380018</name>
</gene>
<keyword evidence="5" id="KW-0997">Cell inner membrane</keyword>
<feature type="transmembrane region" description="Helical" evidence="9">
    <location>
        <begin position="12"/>
        <end position="35"/>
    </location>
</feature>
<evidence type="ECO:0000256" key="5">
    <source>
        <dbReference type="ARBA" id="ARBA00022519"/>
    </source>
</evidence>
<dbReference type="PANTHER" id="PTHR38779:SF2">
    <property type="entry name" value="TYPE II SECRETION SYSTEM PROTEIN I-RELATED"/>
    <property type="match status" value="1"/>
</dbReference>
<evidence type="ECO:0000313" key="10">
    <source>
        <dbReference type="EMBL" id="SPD72470.1"/>
    </source>
</evidence>
<proteinExistence type="inferred from homology"/>
<evidence type="ECO:0000256" key="4">
    <source>
        <dbReference type="ARBA" id="ARBA00022481"/>
    </source>
</evidence>
<reference evidence="10" key="1">
    <citation type="submission" date="2018-01" db="EMBL/GenBank/DDBJ databases">
        <authorList>
            <person name="Regsiter A."/>
            <person name="William W."/>
        </authorList>
    </citation>
    <scope>NUCLEOTIDE SEQUENCE</scope>
    <source>
        <strain evidence="10">TRIP AH-1</strain>
    </source>
</reference>
<sequence>MNVKTRQACRLQTGFTLLEVMVAMAIIAITLIAVYDSQSASVSRASEAKFTVKASLLLQKKMAEIEMMNAEDISSDSGDFGDEFPGFSWRIDVEESSIDIIEDLSVPLKQIDLTISWGEDELYSYNMRQYLFSPE</sequence>
<evidence type="ECO:0008006" key="11">
    <source>
        <dbReference type="Google" id="ProtNLM"/>
    </source>
</evidence>
<evidence type="ECO:0000256" key="2">
    <source>
        <dbReference type="ARBA" id="ARBA00008358"/>
    </source>
</evidence>
<keyword evidence="3" id="KW-1003">Cell membrane</keyword>
<dbReference type="Pfam" id="PF07963">
    <property type="entry name" value="N_methyl"/>
    <property type="match status" value="1"/>
</dbReference>
<evidence type="ECO:0000256" key="7">
    <source>
        <dbReference type="ARBA" id="ARBA00022989"/>
    </source>
</evidence>
<keyword evidence="7 9" id="KW-1133">Transmembrane helix</keyword>
<dbReference type="PROSITE" id="PS00409">
    <property type="entry name" value="PROKAR_NTER_METHYL"/>
    <property type="match status" value="1"/>
</dbReference>
<evidence type="ECO:0000256" key="8">
    <source>
        <dbReference type="ARBA" id="ARBA00023136"/>
    </source>
</evidence>
<dbReference type="GO" id="GO:0015627">
    <property type="term" value="C:type II protein secretion system complex"/>
    <property type="evidence" value="ECO:0007669"/>
    <property type="project" value="InterPro"/>
</dbReference>
<protein>
    <recommendedName>
        <fullName evidence="11">General secretion pathway protein I</fullName>
    </recommendedName>
</protein>
<dbReference type="GO" id="GO:0005886">
    <property type="term" value="C:plasma membrane"/>
    <property type="evidence" value="ECO:0007669"/>
    <property type="project" value="UniProtKB-SubCell"/>
</dbReference>
<evidence type="ECO:0000256" key="1">
    <source>
        <dbReference type="ARBA" id="ARBA00004377"/>
    </source>
</evidence>
<accession>A0A445MSM5</accession>
<dbReference type="EMBL" id="OJIN01000044">
    <property type="protein sequence ID" value="SPD72470.1"/>
    <property type="molecule type" value="Genomic_DNA"/>
</dbReference>
<dbReference type="AlphaFoldDB" id="A0A445MSM5"/>
<evidence type="ECO:0000256" key="3">
    <source>
        <dbReference type="ARBA" id="ARBA00022475"/>
    </source>
</evidence>
<dbReference type="InterPro" id="IPR045584">
    <property type="entry name" value="Pilin-like"/>
</dbReference>